<gene>
    <name evidence="2" type="ORF">PEVE_00024681</name>
</gene>
<evidence type="ECO:0000256" key="1">
    <source>
        <dbReference type="SAM" id="Phobius"/>
    </source>
</evidence>
<sequence>DDDSKSEDKGWSFDYVLCAGQQLTIAKLAGVVAILEAEQDATVIGFSWPIQLAIALIFGCVAWVSLRQSMLYRLLQFFTAGAVGFSRPKQLAIALIVGCLAWVFLRP</sequence>
<keyword evidence="1" id="KW-0812">Transmembrane</keyword>
<feature type="transmembrane region" description="Helical" evidence="1">
    <location>
        <begin position="48"/>
        <end position="66"/>
    </location>
</feature>
<name>A0ABN8SRD6_9CNID</name>
<dbReference type="EMBL" id="CALNXI010003302">
    <property type="protein sequence ID" value="CAH3192820.1"/>
    <property type="molecule type" value="Genomic_DNA"/>
</dbReference>
<keyword evidence="1" id="KW-1133">Transmembrane helix</keyword>
<protein>
    <submittedName>
        <fullName evidence="2">Uncharacterized protein</fullName>
    </submittedName>
</protein>
<evidence type="ECO:0000313" key="2">
    <source>
        <dbReference type="EMBL" id="CAH3192820.1"/>
    </source>
</evidence>
<reference evidence="2 3" key="1">
    <citation type="submission" date="2022-05" db="EMBL/GenBank/DDBJ databases">
        <authorList>
            <consortium name="Genoscope - CEA"/>
            <person name="William W."/>
        </authorList>
    </citation>
    <scope>NUCLEOTIDE SEQUENCE [LARGE SCALE GENOMIC DNA]</scope>
</reference>
<accession>A0ABN8SRD6</accession>
<keyword evidence="1" id="KW-0472">Membrane</keyword>
<feature type="non-terminal residue" evidence="2">
    <location>
        <position position="1"/>
    </location>
</feature>
<dbReference type="Proteomes" id="UP001159427">
    <property type="component" value="Unassembled WGS sequence"/>
</dbReference>
<keyword evidence="3" id="KW-1185">Reference proteome</keyword>
<feature type="transmembrane region" description="Helical" evidence="1">
    <location>
        <begin position="87"/>
        <end position="105"/>
    </location>
</feature>
<proteinExistence type="predicted"/>
<organism evidence="2 3">
    <name type="scientific">Porites evermanni</name>
    <dbReference type="NCBI Taxonomy" id="104178"/>
    <lineage>
        <taxon>Eukaryota</taxon>
        <taxon>Metazoa</taxon>
        <taxon>Cnidaria</taxon>
        <taxon>Anthozoa</taxon>
        <taxon>Hexacorallia</taxon>
        <taxon>Scleractinia</taxon>
        <taxon>Fungiina</taxon>
        <taxon>Poritidae</taxon>
        <taxon>Porites</taxon>
    </lineage>
</organism>
<evidence type="ECO:0000313" key="3">
    <source>
        <dbReference type="Proteomes" id="UP001159427"/>
    </source>
</evidence>
<comment type="caution">
    <text evidence="2">The sequence shown here is derived from an EMBL/GenBank/DDBJ whole genome shotgun (WGS) entry which is preliminary data.</text>
</comment>